<comment type="caution">
    <text evidence="2">The sequence shown here is derived from an EMBL/GenBank/DDBJ whole genome shotgun (WGS) entry which is preliminary data.</text>
</comment>
<dbReference type="Proteomes" id="UP000076874">
    <property type="component" value="Unassembled WGS sequence"/>
</dbReference>
<feature type="region of interest" description="Disordered" evidence="1">
    <location>
        <begin position="1"/>
        <end position="92"/>
    </location>
</feature>
<proteinExistence type="predicted"/>
<sequence length="147" mass="15150">MPAAAPSGRGAPAPPLSTTVAKRARPPTADSSTLASSPLHRPTSDVIVDSDGPQRSPTKRSRTAAEAPAAPTTPTTRTPAASTRTVPPAAAPLATTVPEDVVKICGIPDGHTDALTRAMQILQHSRKIRARCKIPAAITLPEELSKC</sequence>
<evidence type="ECO:0000256" key="1">
    <source>
        <dbReference type="SAM" id="MobiDB-lite"/>
    </source>
</evidence>
<evidence type="ECO:0000313" key="3">
    <source>
        <dbReference type="Proteomes" id="UP000076874"/>
    </source>
</evidence>
<feature type="compositionally biased region" description="Low complexity" evidence="1">
    <location>
        <begin position="1"/>
        <end position="11"/>
    </location>
</feature>
<gene>
    <name evidence="2" type="ORF">SPI_03422</name>
</gene>
<reference evidence="2 3" key="1">
    <citation type="journal article" date="2016" name="Genome Biol. Evol.">
        <title>Divergent and convergent evolution of fungal pathogenicity.</title>
        <authorList>
            <person name="Shang Y."/>
            <person name="Xiao G."/>
            <person name="Zheng P."/>
            <person name="Cen K."/>
            <person name="Zhan S."/>
            <person name="Wang C."/>
        </authorList>
    </citation>
    <scope>NUCLEOTIDE SEQUENCE [LARGE SCALE GENOMIC DNA]</scope>
    <source>
        <strain evidence="2 3">RCEF 264</strain>
    </source>
</reference>
<organism evidence="2 3">
    <name type="scientific">Niveomyces insectorum RCEF 264</name>
    <dbReference type="NCBI Taxonomy" id="1081102"/>
    <lineage>
        <taxon>Eukaryota</taxon>
        <taxon>Fungi</taxon>
        <taxon>Dikarya</taxon>
        <taxon>Ascomycota</taxon>
        <taxon>Pezizomycotina</taxon>
        <taxon>Sordariomycetes</taxon>
        <taxon>Hypocreomycetidae</taxon>
        <taxon>Hypocreales</taxon>
        <taxon>Cordycipitaceae</taxon>
        <taxon>Niveomyces</taxon>
    </lineage>
</organism>
<name>A0A167W2L5_9HYPO</name>
<dbReference type="EMBL" id="AZHD01000005">
    <property type="protein sequence ID" value="OAA63259.1"/>
    <property type="molecule type" value="Genomic_DNA"/>
</dbReference>
<dbReference type="AlphaFoldDB" id="A0A167W2L5"/>
<feature type="compositionally biased region" description="Low complexity" evidence="1">
    <location>
        <begin position="64"/>
        <end position="92"/>
    </location>
</feature>
<protein>
    <submittedName>
        <fullName evidence="2">Uncharacterized protein</fullName>
    </submittedName>
</protein>
<keyword evidence="3" id="KW-1185">Reference proteome</keyword>
<accession>A0A167W2L5</accession>
<evidence type="ECO:0000313" key="2">
    <source>
        <dbReference type="EMBL" id="OAA63259.1"/>
    </source>
</evidence>